<feature type="compositionally biased region" description="Low complexity" evidence="7">
    <location>
        <begin position="399"/>
        <end position="439"/>
    </location>
</feature>
<keyword evidence="4" id="KW-0560">Oxidoreductase</keyword>
<proteinExistence type="inferred from homology"/>
<protein>
    <submittedName>
        <fullName evidence="8">Cytochrome P450</fullName>
    </submittedName>
</protein>
<evidence type="ECO:0000256" key="5">
    <source>
        <dbReference type="ARBA" id="ARBA00023004"/>
    </source>
</evidence>
<comment type="similarity">
    <text evidence="1">Belongs to the cytochrome P450 family.</text>
</comment>
<keyword evidence="9" id="KW-1185">Reference proteome</keyword>
<dbReference type="Proteomes" id="UP001595824">
    <property type="component" value="Unassembled WGS sequence"/>
</dbReference>
<reference evidence="9" key="1">
    <citation type="journal article" date="2019" name="Int. J. Syst. Evol. Microbiol.">
        <title>The Global Catalogue of Microorganisms (GCM) 10K type strain sequencing project: providing services to taxonomists for standard genome sequencing and annotation.</title>
        <authorList>
            <consortium name="The Broad Institute Genomics Platform"/>
            <consortium name="The Broad Institute Genome Sequencing Center for Infectious Disease"/>
            <person name="Wu L."/>
            <person name="Ma J."/>
        </authorList>
    </citation>
    <scope>NUCLEOTIDE SEQUENCE [LARGE SCALE GENOMIC DNA]</scope>
    <source>
        <strain evidence="9">PCU 347</strain>
    </source>
</reference>
<dbReference type="InterPro" id="IPR001128">
    <property type="entry name" value="Cyt_P450"/>
</dbReference>
<dbReference type="EMBL" id="JBHSDP010000009">
    <property type="protein sequence ID" value="MFC4327902.1"/>
    <property type="molecule type" value="Genomic_DNA"/>
</dbReference>
<comment type="caution">
    <text evidence="8">The sequence shown here is derived from an EMBL/GenBank/DDBJ whole genome shotgun (WGS) entry which is preliminary data.</text>
</comment>
<organism evidence="8 9">
    <name type="scientific">Streptomyces andamanensis</name>
    <dbReference type="NCBI Taxonomy" id="1565035"/>
    <lineage>
        <taxon>Bacteria</taxon>
        <taxon>Bacillati</taxon>
        <taxon>Actinomycetota</taxon>
        <taxon>Actinomycetes</taxon>
        <taxon>Kitasatosporales</taxon>
        <taxon>Streptomycetaceae</taxon>
        <taxon>Streptomyces</taxon>
    </lineage>
</organism>
<dbReference type="SUPFAM" id="SSF48264">
    <property type="entry name" value="Cytochrome P450"/>
    <property type="match status" value="1"/>
</dbReference>
<dbReference type="PRINTS" id="PR00385">
    <property type="entry name" value="P450"/>
</dbReference>
<evidence type="ECO:0000256" key="6">
    <source>
        <dbReference type="ARBA" id="ARBA00023033"/>
    </source>
</evidence>
<gene>
    <name evidence="8" type="ORF">ACFPC0_08670</name>
</gene>
<dbReference type="InterPro" id="IPR050196">
    <property type="entry name" value="Cytochrome_P450_Monoox"/>
</dbReference>
<evidence type="ECO:0000256" key="2">
    <source>
        <dbReference type="ARBA" id="ARBA00022617"/>
    </source>
</evidence>
<dbReference type="InterPro" id="IPR036396">
    <property type="entry name" value="Cyt_P450_sf"/>
</dbReference>
<dbReference type="RefSeq" id="WP_381737891.1">
    <property type="nucleotide sequence ID" value="NZ_JBHSDP010000009.1"/>
</dbReference>
<keyword evidence="3" id="KW-0479">Metal-binding</keyword>
<keyword evidence="2" id="KW-0349">Heme</keyword>
<dbReference type="Pfam" id="PF00067">
    <property type="entry name" value="p450"/>
    <property type="match status" value="1"/>
</dbReference>
<sequence length="467" mass="50093">MPAWIVCHPELVHRMLVDTRTFDKGGSQYDRLRTLMGDGLVTSRQETHRRQRRLLQPRFHATRVAAYTDLMGAEAAALCDTWRPGQRVDVSAATMALTTRVTSRVLLSDTLDEAAAAELRECLSTVVRGLFVRTVVPLDGPFRVPLPANRRYRDALECLHGLIDAAVARRRAQAPRDDLLGTLLAAERGQDGPAITGQEVHDHLITLLLTGVETTALLLASLFGLLARHPEAERRVHDEVDTVLGGRAPTAAELPLLVHTGNAVTETLRHSPPGWLFTRVTTEETELGGCRIPRGATVLYSPYLLHHDPVSFPEPERFLPDRWLPERAAAVPHGAMLPFAAGNRKCIGDALAVAEATVALATIAGRLRLRHPPGPVAPVRPAVTLGPRSLVMTCEPRPVRAGPARPGAPQPGAGRTCPAASGPAPLAPAPLAAASAEPTSPEPAPPGPGGALPRPARRQDHSDPKGR</sequence>
<keyword evidence="5" id="KW-0408">Iron</keyword>
<evidence type="ECO:0000313" key="9">
    <source>
        <dbReference type="Proteomes" id="UP001595824"/>
    </source>
</evidence>
<feature type="compositionally biased region" description="Basic and acidic residues" evidence="7">
    <location>
        <begin position="457"/>
        <end position="467"/>
    </location>
</feature>
<feature type="region of interest" description="Disordered" evidence="7">
    <location>
        <begin position="397"/>
        <end position="467"/>
    </location>
</feature>
<accession>A0ABV8TBJ2</accession>
<dbReference type="PANTHER" id="PTHR24291:SF50">
    <property type="entry name" value="BIFUNCTIONAL ALBAFLAVENONE MONOOXYGENASE_TERPENE SYNTHASE"/>
    <property type="match status" value="1"/>
</dbReference>
<evidence type="ECO:0000256" key="1">
    <source>
        <dbReference type="ARBA" id="ARBA00010617"/>
    </source>
</evidence>
<keyword evidence="6" id="KW-0503">Monooxygenase</keyword>
<evidence type="ECO:0000256" key="7">
    <source>
        <dbReference type="SAM" id="MobiDB-lite"/>
    </source>
</evidence>
<evidence type="ECO:0000256" key="3">
    <source>
        <dbReference type="ARBA" id="ARBA00022723"/>
    </source>
</evidence>
<evidence type="ECO:0000256" key="4">
    <source>
        <dbReference type="ARBA" id="ARBA00023002"/>
    </source>
</evidence>
<dbReference type="PANTHER" id="PTHR24291">
    <property type="entry name" value="CYTOCHROME P450 FAMILY 4"/>
    <property type="match status" value="1"/>
</dbReference>
<dbReference type="InterPro" id="IPR002401">
    <property type="entry name" value="Cyt_P450_E_grp-I"/>
</dbReference>
<evidence type="ECO:0000313" key="8">
    <source>
        <dbReference type="EMBL" id="MFC4327902.1"/>
    </source>
</evidence>
<dbReference type="Gene3D" id="1.10.630.10">
    <property type="entry name" value="Cytochrome P450"/>
    <property type="match status" value="1"/>
</dbReference>
<dbReference type="PRINTS" id="PR00463">
    <property type="entry name" value="EP450I"/>
</dbReference>
<name>A0ABV8TBJ2_9ACTN</name>